<feature type="transmembrane region" description="Helical" evidence="1">
    <location>
        <begin position="12"/>
        <end position="32"/>
    </location>
</feature>
<evidence type="ECO:0000313" key="3">
    <source>
        <dbReference type="Proteomes" id="UP000176863"/>
    </source>
</evidence>
<keyword evidence="1" id="KW-0812">Transmembrane</keyword>
<comment type="caution">
    <text evidence="2">The sequence shown here is derived from an EMBL/GenBank/DDBJ whole genome shotgun (WGS) entry which is preliminary data.</text>
</comment>
<organism evidence="2 3">
    <name type="scientific">Candidatus Kaiserbacteria bacterium RIFCSPHIGHO2_01_FULL_53_29</name>
    <dbReference type="NCBI Taxonomy" id="1798480"/>
    <lineage>
        <taxon>Bacteria</taxon>
        <taxon>Candidatus Kaiseribacteriota</taxon>
    </lineage>
</organism>
<dbReference type="Proteomes" id="UP000176863">
    <property type="component" value="Unassembled WGS sequence"/>
</dbReference>
<accession>A0A1F6CWW2</accession>
<gene>
    <name evidence="2" type="ORF">A2851_02095</name>
</gene>
<proteinExistence type="predicted"/>
<evidence type="ECO:0000256" key="1">
    <source>
        <dbReference type="SAM" id="Phobius"/>
    </source>
</evidence>
<keyword evidence="1" id="KW-1133">Transmembrane helix</keyword>
<reference evidence="2 3" key="1">
    <citation type="journal article" date="2016" name="Nat. Commun.">
        <title>Thousands of microbial genomes shed light on interconnected biogeochemical processes in an aquifer system.</title>
        <authorList>
            <person name="Anantharaman K."/>
            <person name="Brown C.T."/>
            <person name="Hug L.A."/>
            <person name="Sharon I."/>
            <person name="Castelle C.J."/>
            <person name="Probst A.J."/>
            <person name="Thomas B.C."/>
            <person name="Singh A."/>
            <person name="Wilkins M.J."/>
            <person name="Karaoz U."/>
            <person name="Brodie E.L."/>
            <person name="Williams K.H."/>
            <person name="Hubbard S.S."/>
            <person name="Banfield J.F."/>
        </authorList>
    </citation>
    <scope>NUCLEOTIDE SEQUENCE [LARGE SCALE GENOMIC DNA]</scope>
</reference>
<name>A0A1F6CWW2_9BACT</name>
<dbReference type="STRING" id="1798480.A2851_02095"/>
<evidence type="ECO:0000313" key="2">
    <source>
        <dbReference type="EMBL" id="OGG53658.1"/>
    </source>
</evidence>
<dbReference type="EMBL" id="MFKT01000009">
    <property type="protein sequence ID" value="OGG53658.1"/>
    <property type="molecule type" value="Genomic_DNA"/>
</dbReference>
<keyword evidence="1" id="KW-0472">Membrane</keyword>
<evidence type="ECO:0008006" key="4">
    <source>
        <dbReference type="Google" id="ProtNLM"/>
    </source>
</evidence>
<protein>
    <recommendedName>
        <fullName evidence="4">Thioredoxin domain-containing protein</fullName>
    </recommendedName>
</protein>
<sequence length="236" mass="26286">MDPIVNTHSARWGNYGIAFLITALIFATALYASNYFNDQRIADIRVVQDTISTDILSLETQFDLLQEHSCADIAENTTLPSELTSLGNQLSYMESQGSGDQDEVVRLKRLYSLLEIKDYLLMKQIAAKCGLKPVFILYFYSNKGDCADCEKQGYVLTSLAQTYPQLRIYSFDYNLDVSALKTLISIDDVENNMPALVINGKAQYGFQSIDNIQKILPQLATLQKSATSSGATSTKK</sequence>
<dbReference type="AlphaFoldDB" id="A0A1F6CWW2"/>